<evidence type="ECO:0000313" key="1">
    <source>
        <dbReference type="EMBL" id="SHJ31475.1"/>
    </source>
</evidence>
<dbReference type="STRING" id="1121950.SAMN02745243_00299"/>
<dbReference type="RefSeq" id="WP_073104089.1">
    <property type="nucleotide sequence ID" value="NZ_FQZY01000006.1"/>
</dbReference>
<proteinExistence type="predicted"/>
<dbReference type="EMBL" id="FQZY01000006">
    <property type="protein sequence ID" value="SHJ31475.1"/>
    <property type="molecule type" value="Genomic_DNA"/>
</dbReference>
<sequence>MGHVNEIYVYENWKADTPTLMGTLYVDGGRGKQVVSFAYADEWINDLTNTAKLDPDLGIFKGRQYVQSEKSMFGVFSDSCPDRWGRLLMKRREALLAKKEERKPKTLTEIDFLLGVYDETRMGGLRFSTEKGGLFLSNDRELATPPWTTLRKLESASLAFEKNDDGMEEKWLKQLIAPGSSLGGARPKASSN</sequence>
<dbReference type="Proteomes" id="UP000184301">
    <property type="component" value="Unassembled WGS sequence"/>
</dbReference>
<accession>A0A1M6IAM6</accession>
<keyword evidence="2" id="KW-1185">Reference proteome</keyword>
<gene>
    <name evidence="1" type="ORF">SAMN02745243_00299</name>
</gene>
<protein>
    <submittedName>
        <fullName evidence="1">HipA N-terminal domain-containing protein</fullName>
    </submittedName>
</protein>
<organism evidence="1 2">
    <name type="scientific">Hespellia stercorisuis DSM 15480</name>
    <dbReference type="NCBI Taxonomy" id="1121950"/>
    <lineage>
        <taxon>Bacteria</taxon>
        <taxon>Bacillati</taxon>
        <taxon>Bacillota</taxon>
        <taxon>Clostridia</taxon>
        <taxon>Lachnospirales</taxon>
        <taxon>Lachnospiraceae</taxon>
        <taxon>Hespellia</taxon>
    </lineage>
</organism>
<name>A0A1M6IAM6_9FIRM</name>
<reference evidence="1 2" key="1">
    <citation type="submission" date="2016-11" db="EMBL/GenBank/DDBJ databases">
        <authorList>
            <person name="Jaros S."/>
            <person name="Januszkiewicz K."/>
            <person name="Wedrychowicz H."/>
        </authorList>
    </citation>
    <scope>NUCLEOTIDE SEQUENCE [LARGE SCALE GENOMIC DNA]</scope>
    <source>
        <strain evidence="1 2">DSM 15480</strain>
    </source>
</reference>
<evidence type="ECO:0000313" key="2">
    <source>
        <dbReference type="Proteomes" id="UP000184301"/>
    </source>
</evidence>
<dbReference type="OrthoDB" id="9805913at2"/>
<dbReference type="AlphaFoldDB" id="A0A1M6IAM6"/>